<dbReference type="Pfam" id="PF06687">
    <property type="entry name" value="SUR7"/>
    <property type="match status" value="1"/>
</dbReference>
<dbReference type="PANTHER" id="PTHR28013">
    <property type="entry name" value="PROTEIN DCV1-RELATED"/>
    <property type="match status" value="1"/>
</dbReference>
<feature type="region of interest" description="Disordered" evidence="1">
    <location>
        <begin position="202"/>
        <end position="228"/>
    </location>
</feature>
<reference evidence="3 4" key="1">
    <citation type="submission" date="2024-01" db="EMBL/GenBank/DDBJ databases">
        <title>A draft genome for a cacao thread blight-causing isolate of Paramarasmius palmivorus.</title>
        <authorList>
            <person name="Baruah I.K."/>
            <person name="Bukari Y."/>
            <person name="Amoako-Attah I."/>
            <person name="Meinhardt L.W."/>
            <person name="Bailey B.A."/>
            <person name="Cohen S.P."/>
        </authorList>
    </citation>
    <scope>NUCLEOTIDE SEQUENCE [LARGE SCALE GENOMIC DNA]</scope>
    <source>
        <strain evidence="3 4">GH-12</strain>
    </source>
</reference>
<dbReference type="GO" id="GO:0032153">
    <property type="term" value="C:cell division site"/>
    <property type="evidence" value="ECO:0007669"/>
    <property type="project" value="TreeGrafter"/>
</dbReference>
<feature type="transmembrane region" description="Helical" evidence="2">
    <location>
        <begin position="134"/>
        <end position="158"/>
    </location>
</feature>
<feature type="transmembrane region" description="Helical" evidence="2">
    <location>
        <begin position="173"/>
        <end position="194"/>
    </location>
</feature>
<name>A0AAW0E0B9_9AGAR</name>
<feature type="region of interest" description="Disordered" evidence="1">
    <location>
        <begin position="355"/>
        <end position="378"/>
    </location>
</feature>
<comment type="caution">
    <text evidence="3">The sequence shown here is derived from an EMBL/GenBank/DDBJ whole genome shotgun (WGS) entry which is preliminary data.</text>
</comment>
<dbReference type="AlphaFoldDB" id="A0AAW0E0B9"/>
<organism evidence="3 4">
    <name type="scientific">Paramarasmius palmivorus</name>
    <dbReference type="NCBI Taxonomy" id="297713"/>
    <lineage>
        <taxon>Eukaryota</taxon>
        <taxon>Fungi</taxon>
        <taxon>Dikarya</taxon>
        <taxon>Basidiomycota</taxon>
        <taxon>Agaricomycotina</taxon>
        <taxon>Agaricomycetes</taxon>
        <taxon>Agaricomycetidae</taxon>
        <taxon>Agaricales</taxon>
        <taxon>Marasmiineae</taxon>
        <taxon>Marasmiaceae</taxon>
        <taxon>Paramarasmius</taxon>
    </lineage>
</organism>
<keyword evidence="2" id="KW-0472">Membrane</keyword>
<dbReference type="InterPro" id="IPR009571">
    <property type="entry name" value="SUR7/Rim9-like_fungi"/>
</dbReference>
<evidence type="ECO:0000256" key="1">
    <source>
        <dbReference type="SAM" id="MobiDB-lite"/>
    </source>
</evidence>
<keyword evidence="2" id="KW-1133">Transmembrane helix</keyword>
<dbReference type="GO" id="GO:0005886">
    <property type="term" value="C:plasma membrane"/>
    <property type="evidence" value="ECO:0007669"/>
    <property type="project" value="InterPro"/>
</dbReference>
<gene>
    <name evidence="3" type="ORF">VNI00_002145</name>
</gene>
<dbReference type="Proteomes" id="UP001383192">
    <property type="component" value="Unassembled WGS sequence"/>
</dbReference>
<feature type="compositionally biased region" description="Polar residues" evidence="1">
    <location>
        <begin position="422"/>
        <end position="445"/>
    </location>
</feature>
<keyword evidence="4" id="KW-1185">Reference proteome</keyword>
<feature type="compositionally biased region" description="Polar residues" evidence="1">
    <location>
        <begin position="272"/>
        <end position="290"/>
    </location>
</feature>
<dbReference type="EMBL" id="JAYKXP010000005">
    <property type="protein sequence ID" value="KAK7058511.1"/>
    <property type="molecule type" value="Genomic_DNA"/>
</dbReference>
<dbReference type="InterPro" id="IPR051380">
    <property type="entry name" value="pH-response_reg_palI/RIM9"/>
</dbReference>
<feature type="region of interest" description="Disordered" evidence="1">
    <location>
        <begin position="267"/>
        <end position="301"/>
    </location>
</feature>
<protein>
    <recommendedName>
        <fullName evidence="5">Pali-domain-containing protein</fullName>
    </recommendedName>
</protein>
<feature type="transmembrane region" description="Helical" evidence="2">
    <location>
        <begin position="97"/>
        <end position="122"/>
    </location>
</feature>
<feature type="compositionally biased region" description="Pro residues" evidence="1">
    <location>
        <begin position="363"/>
        <end position="373"/>
    </location>
</feature>
<sequence length="539" mass="57355">MSCIRPATPGFICTLTATILLAIVSFCVPYFKSVYFLKADYSVDNVNGSVTFGTLGYCLELGSNVTCSKPSVGYELDINSLVDLPLNIEIPNVAVKWLTYALVLHIVALALSAGSAVFGLLAHVREMSMTCCSTCVSGFAAGVALLAFIFDLALFFIAKSRINSVGSATMGNAIWLTLAAWVLLFFSGCFYTLGRCCISNRSPRKKWDKDREASSGGDGGNNNSSRDMWADQMRMDAVKAEADRKTKQKEVGLPAFYESQPLTARVDGDSVYTDTPYSDNGPTSPTQGHRPSTAGGYAGGGYVQQPAGSRAVDDYYKPAAAGAGVAAAAAATSYPPQPRRQASAHSYAASQYAPSTYNQATSPPMPTRSPPPNNAYLAAGQQQYGDYNAGREYGHAAGGSAYYSAHEQHPSSYSQYDPYVAQPQQNTPTPQGYNSHATSYYSAQTAPPERSYTLGGDGYGDNSVPPLRENTSSVPAIPDHPSTAGYVPYSNPSTPAPSMPQAIASPPQRTMSPPQQRYDDSPPSYDPGVNPPAASWGKH</sequence>
<keyword evidence="2" id="KW-0812">Transmembrane</keyword>
<evidence type="ECO:0008006" key="5">
    <source>
        <dbReference type="Google" id="ProtNLM"/>
    </source>
</evidence>
<feature type="region of interest" description="Disordered" evidence="1">
    <location>
        <begin position="408"/>
        <end position="539"/>
    </location>
</feature>
<evidence type="ECO:0000256" key="2">
    <source>
        <dbReference type="SAM" id="Phobius"/>
    </source>
</evidence>
<feature type="transmembrane region" description="Helical" evidence="2">
    <location>
        <begin position="12"/>
        <end position="31"/>
    </location>
</feature>
<dbReference type="PANTHER" id="PTHR28013:SF4">
    <property type="entry name" value="MARVEL DOMAIN-CONTAINING PROTEIN"/>
    <property type="match status" value="1"/>
</dbReference>
<proteinExistence type="predicted"/>
<accession>A0AAW0E0B9</accession>
<evidence type="ECO:0000313" key="3">
    <source>
        <dbReference type="EMBL" id="KAK7058511.1"/>
    </source>
</evidence>
<evidence type="ECO:0000313" key="4">
    <source>
        <dbReference type="Proteomes" id="UP001383192"/>
    </source>
</evidence>
<dbReference type="GO" id="GO:0035838">
    <property type="term" value="C:growing cell tip"/>
    <property type="evidence" value="ECO:0007669"/>
    <property type="project" value="TreeGrafter"/>
</dbReference>